<name>A0A834PA67_VESPE</name>
<keyword evidence="3" id="KW-1185">Reference proteome</keyword>
<dbReference type="EMBL" id="JACSDY010000002">
    <property type="protein sequence ID" value="KAF7434278.1"/>
    <property type="molecule type" value="Genomic_DNA"/>
</dbReference>
<feature type="region of interest" description="Disordered" evidence="1">
    <location>
        <begin position="48"/>
        <end position="69"/>
    </location>
</feature>
<evidence type="ECO:0000256" key="1">
    <source>
        <dbReference type="SAM" id="MobiDB-lite"/>
    </source>
</evidence>
<evidence type="ECO:0000313" key="2">
    <source>
        <dbReference type="EMBL" id="KAF7434278.1"/>
    </source>
</evidence>
<evidence type="ECO:0000313" key="3">
    <source>
        <dbReference type="Proteomes" id="UP000600918"/>
    </source>
</evidence>
<accession>A0A834PA67</accession>
<reference evidence="2" key="1">
    <citation type="journal article" date="2020" name="G3 (Bethesda)">
        <title>High-Quality Assemblies for Three Invasive Social Wasps from the &lt;i&gt;Vespula&lt;/i&gt; Genus.</title>
        <authorList>
            <person name="Harrop T.W.R."/>
            <person name="Guhlin J."/>
            <person name="McLaughlin G.M."/>
            <person name="Permina E."/>
            <person name="Stockwell P."/>
            <person name="Gilligan J."/>
            <person name="Le Lec M.F."/>
            <person name="Gruber M.A.M."/>
            <person name="Quinn O."/>
            <person name="Lovegrove M."/>
            <person name="Duncan E.J."/>
            <person name="Remnant E.J."/>
            <person name="Van Eeckhoven J."/>
            <person name="Graham B."/>
            <person name="Knapp R.A."/>
            <person name="Langford K.W."/>
            <person name="Kronenberg Z."/>
            <person name="Press M.O."/>
            <person name="Eacker S.M."/>
            <person name="Wilson-Rankin E.E."/>
            <person name="Purcell J."/>
            <person name="Lester P.J."/>
            <person name="Dearden P.K."/>
        </authorList>
    </citation>
    <scope>NUCLEOTIDE SEQUENCE</scope>
    <source>
        <strain evidence="2">Volc-1</strain>
    </source>
</reference>
<comment type="caution">
    <text evidence="2">The sequence shown here is derived from an EMBL/GenBank/DDBJ whole genome shotgun (WGS) entry which is preliminary data.</text>
</comment>
<sequence length="197" mass="22779">MEDETLQFLLSSASRFLGLEGTGIILTTSGKRAGKESFYIEVDTSFARRRNSERSSGRKGREKREKEEKTRGLYRELQIIRASSELRRRMAEERANFSWRFPTCTQPFNLTSPCRKRRGDRGKESKRETCDFFRGFFNSGKDESSLCGKCGEENDSKVKTEESPVIVDSQARYPEISESSSWDIRKDSQRRISGNER</sequence>
<protein>
    <submittedName>
        <fullName evidence="2">Uncharacterized protein</fullName>
    </submittedName>
</protein>
<organism evidence="2 3">
    <name type="scientific">Vespula pensylvanica</name>
    <name type="common">Western yellow jacket</name>
    <name type="synonym">Wasp</name>
    <dbReference type="NCBI Taxonomy" id="30213"/>
    <lineage>
        <taxon>Eukaryota</taxon>
        <taxon>Metazoa</taxon>
        <taxon>Ecdysozoa</taxon>
        <taxon>Arthropoda</taxon>
        <taxon>Hexapoda</taxon>
        <taxon>Insecta</taxon>
        <taxon>Pterygota</taxon>
        <taxon>Neoptera</taxon>
        <taxon>Endopterygota</taxon>
        <taxon>Hymenoptera</taxon>
        <taxon>Apocrita</taxon>
        <taxon>Aculeata</taxon>
        <taxon>Vespoidea</taxon>
        <taxon>Vespidae</taxon>
        <taxon>Vespinae</taxon>
        <taxon>Vespula</taxon>
    </lineage>
</organism>
<proteinExistence type="predicted"/>
<feature type="region of interest" description="Disordered" evidence="1">
    <location>
        <begin position="176"/>
        <end position="197"/>
    </location>
</feature>
<dbReference type="AlphaFoldDB" id="A0A834PA67"/>
<gene>
    <name evidence="2" type="ORF">H0235_002469</name>
</gene>
<dbReference type="Proteomes" id="UP000600918">
    <property type="component" value="Unassembled WGS sequence"/>
</dbReference>
<feature type="compositionally biased region" description="Basic and acidic residues" evidence="1">
    <location>
        <begin position="183"/>
        <end position="197"/>
    </location>
</feature>